<accession>A0A6A4ZL27</accession>
<evidence type="ECO:0000256" key="1">
    <source>
        <dbReference type="SAM" id="MobiDB-lite"/>
    </source>
</evidence>
<protein>
    <submittedName>
        <fullName evidence="2">Uncharacterized protein</fullName>
    </submittedName>
</protein>
<dbReference type="EMBL" id="VJMI01017689">
    <property type="protein sequence ID" value="KAF0712827.1"/>
    <property type="molecule type" value="Genomic_DNA"/>
</dbReference>
<reference evidence="2 3" key="1">
    <citation type="submission" date="2019-06" db="EMBL/GenBank/DDBJ databases">
        <title>Genomics analysis of Aphanomyces spp. identifies a new class of oomycete effector associated with host adaptation.</title>
        <authorList>
            <person name="Gaulin E."/>
        </authorList>
    </citation>
    <scope>NUCLEOTIDE SEQUENCE [LARGE SCALE GENOMIC DNA]</scope>
    <source>
        <strain evidence="2 3">E</strain>
    </source>
</reference>
<evidence type="ECO:0000313" key="2">
    <source>
        <dbReference type="EMBL" id="KAF0712827.1"/>
    </source>
</evidence>
<dbReference type="Proteomes" id="UP000469452">
    <property type="component" value="Unassembled WGS sequence"/>
</dbReference>
<dbReference type="AlphaFoldDB" id="A0A6A4ZL27"/>
<comment type="caution">
    <text evidence="2">The sequence shown here is derived from an EMBL/GenBank/DDBJ whole genome shotgun (WGS) entry which is preliminary data.</text>
</comment>
<name>A0A6A4ZL27_APHAT</name>
<proteinExistence type="predicted"/>
<evidence type="ECO:0000313" key="3">
    <source>
        <dbReference type="Proteomes" id="UP000469452"/>
    </source>
</evidence>
<gene>
    <name evidence="2" type="ORF">AaE_011948</name>
</gene>
<organism evidence="2 3">
    <name type="scientific">Aphanomyces astaci</name>
    <name type="common">Crayfish plague agent</name>
    <dbReference type="NCBI Taxonomy" id="112090"/>
    <lineage>
        <taxon>Eukaryota</taxon>
        <taxon>Sar</taxon>
        <taxon>Stramenopiles</taxon>
        <taxon>Oomycota</taxon>
        <taxon>Saprolegniomycetes</taxon>
        <taxon>Saprolegniales</taxon>
        <taxon>Verrucalvaceae</taxon>
        <taxon>Aphanomyces</taxon>
    </lineage>
</organism>
<feature type="region of interest" description="Disordered" evidence="1">
    <location>
        <begin position="97"/>
        <end position="124"/>
    </location>
</feature>
<sequence length="124" mass="14187">MLKLHYCQRNNASRYNRRQAALWKLPQSNFPRTISITMSTVDYDSMNSRLTEDDCATLFKTYTNKDNLPNVCKTLLDRKNSGVYGVAENHNLNVKGGHRYKNGQSHASLQRRFTGPMSGYGVTH</sequence>